<dbReference type="InterPro" id="IPR058625">
    <property type="entry name" value="MdtA-like_BSH"/>
</dbReference>
<evidence type="ECO:0000256" key="3">
    <source>
        <dbReference type="SAM" id="Phobius"/>
    </source>
</evidence>
<dbReference type="InterPro" id="IPR050739">
    <property type="entry name" value="MFP"/>
</dbReference>
<feature type="compositionally biased region" description="Polar residues" evidence="2">
    <location>
        <begin position="1"/>
        <end position="18"/>
    </location>
</feature>
<evidence type="ECO:0000313" key="8">
    <source>
        <dbReference type="Proteomes" id="UP001596150"/>
    </source>
</evidence>
<dbReference type="InterPro" id="IPR058634">
    <property type="entry name" value="AaeA-lik-b-barrel"/>
</dbReference>
<evidence type="ECO:0000259" key="5">
    <source>
        <dbReference type="Pfam" id="PF25917"/>
    </source>
</evidence>
<dbReference type="InterPro" id="IPR058624">
    <property type="entry name" value="MdtA-like_HH"/>
</dbReference>
<comment type="caution">
    <text evidence="7">The sequence shown here is derived from an EMBL/GenBank/DDBJ whole genome shotgun (WGS) entry which is preliminary data.</text>
</comment>
<dbReference type="Pfam" id="PF25917">
    <property type="entry name" value="BSH_RND"/>
    <property type="match status" value="1"/>
</dbReference>
<feature type="region of interest" description="Disordered" evidence="2">
    <location>
        <begin position="1"/>
        <end position="31"/>
    </location>
</feature>
<evidence type="ECO:0000259" key="4">
    <source>
        <dbReference type="Pfam" id="PF25876"/>
    </source>
</evidence>
<dbReference type="Gene3D" id="2.40.30.170">
    <property type="match status" value="1"/>
</dbReference>
<dbReference type="SUPFAM" id="SSF111369">
    <property type="entry name" value="HlyD-like secretion proteins"/>
    <property type="match status" value="3"/>
</dbReference>
<feature type="transmembrane region" description="Helical" evidence="3">
    <location>
        <begin position="39"/>
        <end position="57"/>
    </location>
</feature>
<accession>A0ABW0Q067</accession>
<dbReference type="Pfam" id="PF25963">
    <property type="entry name" value="Beta-barrel_AAEA"/>
    <property type="match status" value="1"/>
</dbReference>
<dbReference type="RefSeq" id="WP_266343575.1">
    <property type="nucleotide sequence ID" value="NZ_JAPKNH010000003.1"/>
</dbReference>
<name>A0ABW0Q067_9HYPH</name>
<feature type="domain" description="Multidrug resistance protein MdtA-like barrel-sandwich hybrid" evidence="5">
    <location>
        <begin position="73"/>
        <end position="256"/>
    </location>
</feature>
<dbReference type="Pfam" id="PF25876">
    <property type="entry name" value="HH_MFP_RND"/>
    <property type="match status" value="1"/>
</dbReference>
<dbReference type="PANTHER" id="PTHR30386:SF24">
    <property type="entry name" value="MULTIDRUG RESISTANCE EFFLUX PUMP"/>
    <property type="match status" value="1"/>
</dbReference>
<sequence>MASEESSQPAVEVASTSPIEPAPPPHAPAAQPQNPLRRIALIVVGITVALFLLGIVMERLVPYTAEAVIQAYVVRIAPEVTGKVIEIGVSDNATVRAGDLLFRVDPKPYEIAVAEAEARLARVGQQLGASTSAVDSAQAQLVEAQANRANEREQTQRALELVKRGVYPKARQDDAQAKLNIAEANVVRAQADLDKAKAELGPAGEDNPQLREALAALETARLNLLRTTVNAPSDGVVTSLQLAIGQFVGTGSQAMTFIDASTIWIVANIKENSLEHLTVGDRAEVTLDTRPGRIYPAQVESIGWGVSQGGIDPATGLPTIRSESGWVREPQRFPIRLTFAGDVPKGIRYGSQVNVTIYTDENPIVNAIGAFWIRLVSVLSYAS</sequence>
<keyword evidence="8" id="KW-1185">Reference proteome</keyword>
<reference evidence="8" key="1">
    <citation type="journal article" date="2019" name="Int. J. Syst. Evol. Microbiol.">
        <title>The Global Catalogue of Microorganisms (GCM) 10K type strain sequencing project: providing services to taxonomists for standard genome sequencing and annotation.</title>
        <authorList>
            <consortium name="The Broad Institute Genomics Platform"/>
            <consortium name="The Broad Institute Genome Sequencing Center for Infectious Disease"/>
            <person name="Wu L."/>
            <person name="Ma J."/>
        </authorList>
    </citation>
    <scope>NUCLEOTIDE SEQUENCE [LARGE SCALE GENOMIC DNA]</scope>
    <source>
        <strain evidence="8">KACC 12633</strain>
    </source>
</reference>
<evidence type="ECO:0000256" key="2">
    <source>
        <dbReference type="SAM" id="MobiDB-lite"/>
    </source>
</evidence>
<protein>
    <submittedName>
        <fullName evidence="7">HlyD family secretion protein</fullName>
    </submittedName>
</protein>
<dbReference type="Gene3D" id="2.40.50.100">
    <property type="match status" value="1"/>
</dbReference>
<dbReference type="Gene3D" id="1.10.287.470">
    <property type="entry name" value="Helix hairpin bin"/>
    <property type="match status" value="2"/>
</dbReference>
<keyword evidence="3" id="KW-1133">Transmembrane helix</keyword>
<dbReference type="EMBL" id="JBHSML010000013">
    <property type="protein sequence ID" value="MFC5518256.1"/>
    <property type="molecule type" value="Genomic_DNA"/>
</dbReference>
<evidence type="ECO:0000259" key="6">
    <source>
        <dbReference type="Pfam" id="PF25963"/>
    </source>
</evidence>
<keyword evidence="3" id="KW-0472">Membrane</keyword>
<gene>
    <name evidence="7" type="ORF">ACFPP9_20920</name>
</gene>
<keyword evidence="1" id="KW-0175">Coiled coil</keyword>
<feature type="coiled-coil region" evidence="1">
    <location>
        <begin position="134"/>
        <end position="199"/>
    </location>
</feature>
<proteinExistence type="predicted"/>
<feature type="domain" description="p-hydroxybenzoic acid efflux pump subunit AaeA-like beta-barrel" evidence="6">
    <location>
        <begin position="263"/>
        <end position="356"/>
    </location>
</feature>
<evidence type="ECO:0000256" key="1">
    <source>
        <dbReference type="SAM" id="Coils"/>
    </source>
</evidence>
<evidence type="ECO:0000313" key="7">
    <source>
        <dbReference type="EMBL" id="MFC5518256.1"/>
    </source>
</evidence>
<keyword evidence="3" id="KW-0812">Transmembrane</keyword>
<dbReference type="Proteomes" id="UP001596150">
    <property type="component" value="Unassembled WGS sequence"/>
</dbReference>
<organism evidence="7 8">
    <name type="scientific">Kaistia terrae</name>
    <dbReference type="NCBI Taxonomy" id="537017"/>
    <lineage>
        <taxon>Bacteria</taxon>
        <taxon>Pseudomonadati</taxon>
        <taxon>Pseudomonadota</taxon>
        <taxon>Alphaproteobacteria</taxon>
        <taxon>Hyphomicrobiales</taxon>
        <taxon>Kaistiaceae</taxon>
        <taxon>Kaistia</taxon>
    </lineage>
</organism>
<feature type="domain" description="Multidrug resistance protein MdtA-like alpha-helical hairpin" evidence="4">
    <location>
        <begin position="134"/>
        <end position="200"/>
    </location>
</feature>
<dbReference type="PANTHER" id="PTHR30386">
    <property type="entry name" value="MEMBRANE FUSION SUBUNIT OF EMRAB-TOLC MULTIDRUG EFFLUX PUMP"/>
    <property type="match status" value="1"/>
</dbReference>